<comment type="caution">
    <text evidence="2">The sequence shown here is derived from an EMBL/GenBank/DDBJ whole genome shotgun (WGS) entry which is preliminary data.</text>
</comment>
<sequence length="134" mass="15314">MLKTRSIVTFIALFAFIFTYLHATPLPRSVSYEAVATFKKLDGEITFKNFSNLCIADFAFNKGIDKNTPDHYFIRIGKLEYSFSNFGITIDPSKANQSGVIMKKDFEYFIDKTVTILKDKKVLDTGKFIRKQSA</sequence>
<accession>A0A397TZQ1</accession>
<reference evidence="2 3" key="1">
    <citation type="submission" date="2018-06" db="EMBL/GenBank/DDBJ databases">
        <title>Comparative genomics reveals the genomic features of Rhizophagus irregularis, R. cerebriforme, R. diaphanum and Gigaspora rosea, and their symbiotic lifestyle signature.</title>
        <authorList>
            <person name="Morin E."/>
            <person name="San Clemente H."/>
            <person name="Chen E.C.H."/>
            <person name="De La Providencia I."/>
            <person name="Hainaut M."/>
            <person name="Kuo A."/>
            <person name="Kohler A."/>
            <person name="Murat C."/>
            <person name="Tang N."/>
            <person name="Roy S."/>
            <person name="Loubradou J."/>
            <person name="Henrissat B."/>
            <person name="Grigoriev I.V."/>
            <person name="Corradi N."/>
            <person name="Roux C."/>
            <person name="Martin F.M."/>
        </authorList>
    </citation>
    <scope>NUCLEOTIDE SEQUENCE [LARGE SCALE GENOMIC DNA]</scope>
    <source>
        <strain evidence="2 3">DAOM 194757</strain>
    </source>
</reference>
<evidence type="ECO:0000313" key="3">
    <source>
        <dbReference type="Proteomes" id="UP000266673"/>
    </source>
</evidence>
<dbReference type="EMBL" id="QKWP01004581">
    <property type="protein sequence ID" value="RIB00296.1"/>
    <property type="molecule type" value="Genomic_DNA"/>
</dbReference>
<feature type="signal peptide" evidence="1">
    <location>
        <begin position="1"/>
        <end position="23"/>
    </location>
</feature>
<organism evidence="2 3">
    <name type="scientific">Gigaspora rosea</name>
    <dbReference type="NCBI Taxonomy" id="44941"/>
    <lineage>
        <taxon>Eukaryota</taxon>
        <taxon>Fungi</taxon>
        <taxon>Fungi incertae sedis</taxon>
        <taxon>Mucoromycota</taxon>
        <taxon>Glomeromycotina</taxon>
        <taxon>Glomeromycetes</taxon>
        <taxon>Diversisporales</taxon>
        <taxon>Gigasporaceae</taxon>
        <taxon>Gigaspora</taxon>
    </lineage>
</organism>
<evidence type="ECO:0000256" key="1">
    <source>
        <dbReference type="SAM" id="SignalP"/>
    </source>
</evidence>
<evidence type="ECO:0000313" key="2">
    <source>
        <dbReference type="EMBL" id="RIB00296.1"/>
    </source>
</evidence>
<feature type="chain" id="PRO_5017434277" evidence="1">
    <location>
        <begin position="24"/>
        <end position="134"/>
    </location>
</feature>
<keyword evidence="1" id="KW-0732">Signal</keyword>
<gene>
    <name evidence="2" type="ORF">C2G38_2234826</name>
</gene>
<proteinExistence type="predicted"/>
<keyword evidence="3" id="KW-1185">Reference proteome</keyword>
<name>A0A397TZQ1_9GLOM</name>
<dbReference type="Proteomes" id="UP000266673">
    <property type="component" value="Unassembled WGS sequence"/>
</dbReference>
<protein>
    <submittedName>
        <fullName evidence="2">Uncharacterized protein</fullName>
    </submittedName>
</protein>
<dbReference type="AlphaFoldDB" id="A0A397TZQ1"/>